<evidence type="ECO:0000256" key="3">
    <source>
        <dbReference type="SAM" id="MobiDB-lite"/>
    </source>
</evidence>
<organism evidence="5 6">
    <name type="scientific">Bacillus phage vB_BmeM-Goe8</name>
    <dbReference type="NCBI Taxonomy" id="2593638"/>
    <lineage>
        <taxon>Viruses</taxon>
        <taxon>Duplodnaviria</taxon>
        <taxon>Heunggongvirae</taxon>
        <taxon>Uroviricota</taxon>
        <taxon>Caudoviricetes</taxon>
        <taxon>Herelleviridae</taxon>
        <taxon>Bastillevirinae</taxon>
        <taxon>Goettingenvirus</taxon>
        <taxon>Goettingenvirus goe8</taxon>
    </lineage>
</organism>
<keyword evidence="1" id="KW-0547">Nucleotide-binding</keyword>
<dbReference type="InterPro" id="IPR027417">
    <property type="entry name" value="P-loop_NTPase"/>
</dbReference>
<gene>
    <name evidence="5" type="ORF">Goe8_c01940</name>
</gene>
<evidence type="ECO:0000313" key="6">
    <source>
        <dbReference type="Proteomes" id="UP000317800"/>
    </source>
</evidence>
<evidence type="ECO:0000256" key="2">
    <source>
        <dbReference type="ARBA" id="ARBA00022840"/>
    </source>
</evidence>
<protein>
    <submittedName>
        <fullName evidence="5">FtsK/SpoIIIE protein</fullName>
    </submittedName>
</protein>
<dbReference type="PANTHER" id="PTHR22683:SF1">
    <property type="entry name" value="TYPE VII SECRETION SYSTEM PROTEIN ESSC"/>
    <property type="match status" value="1"/>
</dbReference>
<keyword evidence="6" id="KW-1185">Reference proteome</keyword>
<dbReference type="Gene3D" id="3.40.50.300">
    <property type="entry name" value="P-loop containing nucleotide triphosphate hydrolases"/>
    <property type="match status" value="1"/>
</dbReference>
<feature type="compositionally biased region" description="Pro residues" evidence="3">
    <location>
        <begin position="678"/>
        <end position="687"/>
    </location>
</feature>
<feature type="compositionally biased region" description="Acidic residues" evidence="3">
    <location>
        <begin position="689"/>
        <end position="700"/>
    </location>
</feature>
<keyword evidence="2" id="KW-0067">ATP-binding</keyword>
<feature type="region of interest" description="Disordered" evidence="3">
    <location>
        <begin position="657"/>
        <end position="700"/>
    </location>
</feature>
<proteinExistence type="predicted"/>
<feature type="compositionally biased region" description="Polar residues" evidence="3">
    <location>
        <begin position="665"/>
        <end position="675"/>
    </location>
</feature>
<dbReference type="InterPro" id="IPR002543">
    <property type="entry name" value="FtsK_dom"/>
</dbReference>
<dbReference type="GO" id="GO:0003677">
    <property type="term" value="F:DNA binding"/>
    <property type="evidence" value="ECO:0007669"/>
    <property type="project" value="InterPro"/>
</dbReference>
<dbReference type="Pfam" id="PF01580">
    <property type="entry name" value="FtsK_SpoIIIE"/>
    <property type="match status" value="1"/>
</dbReference>
<dbReference type="SUPFAM" id="SSF52540">
    <property type="entry name" value="P-loop containing nucleoside triphosphate hydrolases"/>
    <property type="match status" value="1"/>
</dbReference>
<evidence type="ECO:0000259" key="4">
    <source>
        <dbReference type="PROSITE" id="PS50901"/>
    </source>
</evidence>
<dbReference type="Proteomes" id="UP000317800">
    <property type="component" value="Segment"/>
</dbReference>
<name>A0A516KN14_9CAUD</name>
<evidence type="ECO:0000313" key="5">
    <source>
        <dbReference type="EMBL" id="QDP42967.1"/>
    </source>
</evidence>
<feature type="domain" description="FtsK" evidence="4">
    <location>
        <begin position="414"/>
        <end position="598"/>
    </location>
</feature>
<evidence type="ECO:0000256" key="1">
    <source>
        <dbReference type="ARBA" id="ARBA00022741"/>
    </source>
</evidence>
<dbReference type="GO" id="GO:0005524">
    <property type="term" value="F:ATP binding"/>
    <property type="evidence" value="ECO:0007669"/>
    <property type="project" value="UniProtKB-KW"/>
</dbReference>
<dbReference type="InterPro" id="IPR050206">
    <property type="entry name" value="FtsK/SpoIIIE/SftA"/>
</dbReference>
<sequence length="778" mass="87878">MIKVNPDYQNISNYFVDTDNITEDLSQVMSKLKDSVFGLELSYAEGVMDKMIITPPYVRLDQRNVQPYRECPTEEFTPYEGYLSEPHFMPLYGALEGKLFEDLANLEVHKNDKVCIQWLFKRKYGWQEQAFEMYESYLLGNGNPAKSRIGRRFQSKVLGMLDRVIPVTHNDYVDEVEEKLLMEGFQFQLRIAVKSEQEARIKEQLVSIFSEYDSYNSLKLCKVRDKEFTSLYSDCIMTGYTHNQIISKKELFSLIGGELVSEHTAPEIAKPISISNNNALELLPVNRSQAVEPDETLVTRIAKALVRVKLIERAQLYDPVIASGARLTVVQSKIPGDLIITDIEKKVKAIQAVLNVDSLNISRGDGEDKVKFVLPNKDIVPIGLRELLEMDEFKEFAAKVENALAFAVGVDEFNNPIYLSLSRLVHMLISGSTNSGKSVCINSIVISLIVTYPPEILQFIMIDPATVEMTQYEGFPHVQKVITDMSEAASELDSLSAEMDRRYKILGKARVKNILEYNKKMDIPMPFLVCVIDEYADLHMTNPEVDEYIGRLGQKARKVGIHLIIATQRPSAKVLDGDIKANLQNVLCFNLGTNNNYKTVFGEGIGNTQLLGYGDGMMRIVGDAVGYRRFQGAMISPNGTSEEEIYNSLREYYSGNRVNTPIEEPTTSTPASVTESAPVPPSVPNPDPVTDEVPEEEEPTIEVLPLENNEEDPLYKLKQYIATTRETRSRQLREHLGIKGTKLTELMSILVEEGWLEKTKSKGYQIIASDSLLSEWKE</sequence>
<dbReference type="PROSITE" id="PS50901">
    <property type="entry name" value="FTSK"/>
    <property type="match status" value="1"/>
</dbReference>
<accession>A0A516KN14</accession>
<dbReference type="EMBL" id="MN043729">
    <property type="protein sequence ID" value="QDP42967.1"/>
    <property type="molecule type" value="Genomic_DNA"/>
</dbReference>
<reference evidence="5 6" key="1">
    <citation type="submission" date="2019-06" db="EMBL/GenBank/DDBJ databases">
        <authorList>
            <person name="Hertel R."/>
        </authorList>
    </citation>
    <scope>NUCLEOTIDE SEQUENCE [LARGE SCALE GENOMIC DNA]</scope>
</reference>
<dbReference type="PANTHER" id="PTHR22683">
    <property type="entry name" value="SPORULATION PROTEIN RELATED"/>
    <property type="match status" value="1"/>
</dbReference>